<proteinExistence type="predicted"/>
<feature type="domain" description="SPOR" evidence="2">
    <location>
        <begin position="186"/>
        <end position="260"/>
    </location>
</feature>
<dbReference type="PROSITE" id="PS51724">
    <property type="entry name" value="SPOR"/>
    <property type="match status" value="1"/>
</dbReference>
<dbReference type="EMBL" id="JASGBQ010000007">
    <property type="protein sequence ID" value="MDI9242090.1"/>
    <property type="molecule type" value="Genomic_DNA"/>
</dbReference>
<dbReference type="InterPro" id="IPR036680">
    <property type="entry name" value="SPOR-like_sf"/>
</dbReference>
<gene>
    <name evidence="3" type="ORF">QJ036_06300</name>
</gene>
<dbReference type="Pfam" id="PF05036">
    <property type="entry name" value="SPOR"/>
    <property type="match status" value="1"/>
</dbReference>
<dbReference type="RefSeq" id="WP_283230593.1">
    <property type="nucleotide sequence ID" value="NZ_JASGBQ010000007.1"/>
</dbReference>
<evidence type="ECO:0000256" key="1">
    <source>
        <dbReference type="ARBA" id="ARBA00022801"/>
    </source>
</evidence>
<dbReference type="Pfam" id="PF01520">
    <property type="entry name" value="Amidase_3"/>
    <property type="match status" value="1"/>
</dbReference>
<dbReference type="InterPro" id="IPR002508">
    <property type="entry name" value="MurNAc-LAA_cat"/>
</dbReference>
<dbReference type="GO" id="GO:0030288">
    <property type="term" value="C:outer membrane-bounded periplasmic space"/>
    <property type="evidence" value="ECO:0007669"/>
    <property type="project" value="TreeGrafter"/>
</dbReference>
<sequence>MAVKVILDPGHGGRDPGAVYQGRQEKDDALALALAVGRILENAGVDVAYTRTEDVYNTPYEKAVMGNNSDADYFISFHRNASASPGSASGIETLVYSKGGEAEKLAGNINEELEAMGFRNRGIIERPNLVVLRRTEMPAVLIEAGFIDSPEDNARFDEEFDQITQGIADAVLKTTEENMGVQTTEPDRPPLYQVQTGAFRIRQFADQMMAELQSEGFPAWIEADNGFFRVKVGAFEKLDNAVRMEKRLRQMGYNTFITVG</sequence>
<dbReference type="GO" id="GO:0009253">
    <property type="term" value="P:peptidoglycan catabolic process"/>
    <property type="evidence" value="ECO:0007669"/>
    <property type="project" value="InterPro"/>
</dbReference>
<dbReference type="AlphaFoldDB" id="A0AAP4B9S0"/>
<dbReference type="PANTHER" id="PTHR30404">
    <property type="entry name" value="N-ACETYLMURAMOYL-L-ALANINE AMIDASE"/>
    <property type="match status" value="1"/>
</dbReference>
<dbReference type="InterPro" id="IPR050695">
    <property type="entry name" value="N-acetylmuramoyl_amidase_3"/>
</dbReference>
<evidence type="ECO:0000259" key="2">
    <source>
        <dbReference type="PROSITE" id="PS51724"/>
    </source>
</evidence>
<keyword evidence="1" id="KW-0378">Hydrolase</keyword>
<dbReference type="PANTHER" id="PTHR30404:SF0">
    <property type="entry name" value="N-ACETYLMURAMOYL-L-ALANINE AMIDASE AMIC"/>
    <property type="match status" value="1"/>
</dbReference>
<protein>
    <submittedName>
        <fullName evidence="3">N-acetylmuramoyl-L-alanine amidase</fullName>
    </submittedName>
</protein>
<dbReference type="Gene3D" id="3.30.70.1070">
    <property type="entry name" value="Sporulation related repeat"/>
    <property type="match status" value="1"/>
</dbReference>
<evidence type="ECO:0000313" key="4">
    <source>
        <dbReference type="Proteomes" id="UP001300383"/>
    </source>
</evidence>
<dbReference type="SMART" id="SM00646">
    <property type="entry name" value="Ami_3"/>
    <property type="match status" value="1"/>
</dbReference>
<dbReference type="InterPro" id="IPR007730">
    <property type="entry name" value="SPOR-like_dom"/>
</dbReference>
<evidence type="ECO:0000313" key="3">
    <source>
        <dbReference type="EMBL" id="MDI9242090.1"/>
    </source>
</evidence>
<dbReference type="Proteomes" id="UP001300383">
    <property type="component" value="Unassembled WGS sequence"/>
</dbReference>
<dbReference type="CDD" id="cd02696">
    <property type="entry name" value="MurNAc-LAA"/>
    <property type="match status" value="1"/>
</dbReference>
<accession>A0AAP4B9S0</accession>
<dbReference type="GO" id="GO:0008745">
    <property type="term" value="F:N-acetylmuramoyl-L-alanine amidase activity"/>
    <property type="evidence" value="ECO:0007669"/>
    <property type="project" value="InterPro"/>
</dbReference>
<organism evidence="3 4">
    <name type="scientific">Fusibacillus kribbianus</name>
    <dbReference type="NCBI Taxonomy" id="3044208"/>
    <lineage>
        <taxon>Bacteria</taxon>
        <taxon>Bacillati</taxon>
        <taxon>Bacillota</taxon>
        <taxon>Clostridia</taxon>
        <taxon>Lachnospirales</taxon>
        <taxon>Lachnospiraceae</taxon>
        <taxon>Fusibacillus</taxon>
    </lineage>
</organism>
<name>A0AAP4B9S0_9FIRM</name>
<keyword evidence="4" id="KW-1185">Reference proteome</keyword>
<dbReference type="Gene3D" id="3.40.630.40">
    <property type="entry name" value="Zn-dependent exopeptidases"/>
    <property type="match status" value="1"/>
</dbReference>
<comment type="caution">
    <text evidence="3">The sequence shown here is derived from an EMBL/GenBank/DDBJ whole genome shotgun (WGS) entry which is preliminary data.</text>
</comment>
<dbReference type="GO" id="GO:0042834">
    <property type="term" value="F:peptidoglycan binding"/>
    <property type="evidence" value="ECO:0007669"/>
    <property type="project" value="InterPro"/>
</dbReference>
<dbReference type="SUPFAM" id="SSF53187">
    <property type="entry name" value="Zn-dependent exopeptidases"/>
    <property type="match status" value="1"/>
</dbReference>
<reference evidence="3 4" key="1">
    <citation type="submission" date="2023-05" db="EMBL/GenBank/DDBJ databases">
        <title>[ruminococcus] sp. nov., isolated from a pig farm feces dump.</title>
        <authorList>
            <person name="Chang Y.-H."/>
        </authorList>
    </citation>
    <scope>NUCLEOTIDE SEQUENCE [LARGE SCALE GENOMIC DNA]</scope>
    <source>
        <strain evidence="3 4">YH-rum2234</strain>
    </source>
</reference>
<dbReference type="SUPFAM" id="SSF110997">
    <property type="entry name" value="Sporulation related repeat"/>
    <property type="match status" value="1"/>
</dbReference>